<comment type="caution">
    <text evidence="1">The sequence shown here is derived from an EMBL/GenBank/DDBJ whole genome shotgun (WGS) entry which is preliminary data.</text>
</comment>
<proteinExistence type="predicted"/>
<dbReference type="AlphaFoldDB" id="A0A0F9I6H3"/>
<reference evidence="1" key="1">
    <citation type="journal article" date="2015" name="Nature">
        <title>Complex archaea that bridge the gap between prokaryotes and eukaryotes.</title>
        <authorList>
            <person name="Spang A."/>
            <person name="Saw J.H."/>
            <person name="Jorgensen S.L."/>
            <person name="Zaremba-Niedzwiedzka K."/>
            <person name="Martijn J."/>
            <person name="Lind A.E."/>
            <person name="van Eijk R."/>
            <person name="Schleper C."/>
            <person name="Guy L."/>
            <person name="Ettema T.J."/>
        </authorList>
    </citation>
    <scope>NUCLEOTIDE SEQUENCE</scope>
</reference>
<name>A0A0F9I6H3_9ZZZZ</name>
<sequence>MADDCAIHGSYAGGRYFSPCILAWNQLYTMGAEGPGTTLRRPGQFQGHPDKLRVLEGHVDNDDHRRLG</sequence>
<organism evidence="1">
    <name type="scientific">marine sediment metagenome</name>
    <dbReference type="NCBI Taxonomy" id="412755"/>
    <lineage>
        <taxon>unclassified sequences</taxon>
        <taxon>metagenomes</taxon>
        <taxon>ecological metagenomes</taxon>
    </lineage>
</organism>
<feature type="non-terminal residue" evidence="1">
    <location>
        <position position="68"/>
    </location>
</feature>
<protein>
    <submittedName>
        <fullName evidence="1">Uncharacterized protein</fullName>
    </submittedName>
</protein>
<gene>
    <name evidence="1" type="ORF">LCGC14_1617430</name>
</gene>
<evidence type="ECO:0000313" key="1">
    <source>
        <dbReference type="EMBL" id="KKM23216.1"/>
    </source>
</evidence>
<accession>A0A0F9I6H3</accession>
<dbReference type="EMBL" id="LAZR01013173">
    <property type="protein sequence ID" value="KKM23216.1"/>
    <property type="molecule type" value="Genomic_DNA"/>
</dbReference>